<evidence type="ECO:0000256" key="1">
    <source>
        <dbReference type="SAM" id="MobiDB-lite"/>
    </source>
</evidence>
<proteinExistence type="predicted"/>
<accession>A0A2T0RV43</accession>
<sequence>MHNTSANRRWRPKSCTLISMRAGPFGLFPKSPISRRAFRFRESDQTPREPRCPAASFTRPPGTGFCAHCAFRAPSQRRSFDGSSRVIPIKDPPQAFPSAPAEPRRQPLRASAAAASRALREDTEERQPFPTCMQTAKQAPQPAPGVTRRHVRGAAAAANHCRPGPYGPDHAIGKSASIRARWASDVTGKRVT</sequence>
<feature type="region of interest" description="Disordered" evidence="1">
    <location>
        <begin position="80"/>
        <end position="145"/>
    </location>
</feature>
<evidence type="ECO:0000313" key="3">
    <source>
        <dbReference type="Proteomes" id="UP000239480"/>
    </source>
</evidence>
<feature type="compositionally biased region" description="Basic and acidic residues" evidence="1">
    <location>
        <begin position="118"/>
        <end position="127"/>
    </location>
</feature>
<keyword evidence="3" id="KW-1185">Reference proteome</keyword>
<protein>
    <submittedName>
        <fullName evidence="2">Uncharacterized protein</fullName>
    </submittedName>
</protein>
<dbReference type="Proteomes" id="UP000239480">
    <property type="component" value="Unassembled WGS sequence"/>
</dbReference>
<gene>
    <name evidence="2" type="ORF">CLV78_102185</name>
</gene>
<name>A0A2T0RV43_9RHOB</name>
<reference evidence="2 3" key="1">
    <citation type="submission" date="2018-03" db="EMBL/GenBank/DDBJ databases">
        <title>Genomic Encyclopedia of Archaeal and Bacterial Type Strains, Phase II (KMG-II): from individual species to whole genera.</title>
        <authorList>
            <person name="Goeker M."/>
        </authorList>
    </citation>
    <scope>NUCLEOTIDE SEQUENCE [LARGE SCALE GENOMIC DNA]</scope>
    <source>
        <strain evidence="2 3">DSM 29328</strain>
    </source>
</reference>
<feature type="compositionally biased region" description="Low complexity" evidence="1">
    <location>
        <begin position="108"/>
        <end position="117"/>
    </location>
</feature>
<dbReference type="AlphaFoldDB" id="A0A2T0RV43"/>
<organism evidence="2 3">
    <name type="scientific">Aliiruegeria haliotis</name>
    <dbReference type="NCBI Taxonomy" id="1280846"/>
    <lineage>
        <taxon>Bacteria</taxon>
        <taxon>Pseudomonadati</taxon>
        <taxon>Pseudomonadota</taxon>
        <taxon>Alphaproteobacteria</taxon>
        <taxon>Rhodobacterales</taxon>
        <taxon>Roseobacteraceae</taxon>
        <taxon>Aliiruegeria</taxon>
    </lineage>
</organism>
<dbReference type="EMBL" id="PVTD01000002">
    <property type="protein sequence ID" value="PRY25008.1"/>
    <property type="molecule type" value="Genomic_DNA"/>
</dbReference>
<comment type="caution">
    <text evidence="2">The sequence shown here is derived from an EMBL/GenBank/DDBJ whole genome shotgun (WGS) entry which is preliminary data.</text>
</comment>
<evidence type="ECO:0000313" key="2">
    <source>
        <dbReference type="EMBL" id="PRY25008.1"/>
    </source>
</evidence>